<name>A0A975CEH3_9BURK</name>
<dbReference type="InterPro" id="IPR010879">
    <property type="entry name" value="DUF1508"/>
</dbReference>
<keyword evidence="4" id="KW-1185">Reference proteome</keyword>
<evidence type="ECO:0000313" key="4">
    <source>
        <dbReference type="Proteomes" id="UP000663903"/>
    </source>
</evidence>
<dbReference type="Proteomes" id="UP000663903">
    <property type="component" value="Chromosome"/>
</dbReference>
<evidence type="ECO:0000259" key="2">
    <source>
        <dbReference type="Pfam" id="PF07411"/>
    </source>
</evidence>
<feature type="domain" description="DUF1508" evidence="2">
    <location>
        <begin position="12"/>
        <end position="58"/>
    </location>
</feature>
<dbReference type="AlphaFoldDB" id="A0A975CEH3"/>
<dbReference type="RefSeq" id="WP_208007853.1">
    <property type="nucleotide sequence ID" value="NZ_CP071796.1"/>
</dbReference>
<dbReference type="KEGG" id="otd:J1M35_14350"/>
<evidence type="ECO:0000313" key="3">
    <source>
        <dbReference type="EMBL" id="QTD44286.1"/>
    </source>
</evidence>
<accession>A0A975CEH3</accession>
<proteinExistence type="predicted"/>
<gene>
    <name evidence="3" type="ORF">J1M35_14350</name>
</gene>
<evidence type="ECO:0000256" key="1">
    <source>
        <dbReference type="SAM" id="MobiDB-lite"/>
    </source>
</evidence>
<dbReference type="SUPFAM" id="SSF160113">
    <property type="entry name" value="YegP-like"/>
    <property type="match status" value="1"/>
</dbReference>
<organism evidence="3 4">
    <name type="scientific">Ottowia testudinis</name>
    <dbReference type="NCBI Taxonomy" id="2816950"/>
    <lineage>
        <taxon>Bacteria</taxon>
        <taxon>Pseudomonadati</taxon>
        <taxon>Pseudomonadota</taxon>
        <taxon>Betaproteobacteria</taxon>
        <taxon>Burkholderiales</taxon>
        <taxon>Comamonadaceae</taxon>
        <taxon>Ottowia</taxon>
    </lineage>
</organism>
<reference evidence="3" key="1">
    <citation type="submission" date="2021-03" db="EMBL/GenBank/DDBJ databases">
        <title>Ottowia sp. 27C isolated from the cloaca of a Giant Asian pond turtle (Heosemys grandis).</title>
        <authorList>
            <person name="Spergser J."/>
            <person name="Busse H.-J."/>
        </authorList>
    </citation>
    <scope>NUCLEOTIDE SEQUENCE</scope>
    <source>
        <strain evidence="3">27C</strain>
    </source>
</reference>
<dbReference type="InterPro" id="IPR036913">
    <property type="entry name" value="YegP-like_sf"/>
</dbReference>
<feature type="region of interest" description="Disordered" evidence="1">
    <location>
        <begin position="57"/>
        <end position="78"/>
    </location>
</feature>
<protein>
    <submittedName>
        <fullName evidence="3">YegP family protein</fullName>
    </submittedName>
</protein>
<dbReference type="Pfam" id="PF07411">
    <property type="entry name" value="DUF1508"/>
    <property type="match status" value="1"/>
</dbReference>
<dbReference type="EMBL" id="CP071796">
    <property type="protein sequence ID" value="QTD44286.1"/>
    <property type="molecule type" value="Genomic_DNA"/>
</dbReference>
<dbReference type="Gene3D" id="3.30.160.160">
    <property type="entry name" value="YegP-like"/>
    <property type="match status" value="1"/>
</dbReference>
<sequence>MSPAFKIYQDPQGSWHWQLQAGDGQVMATCGQGFTSRDACMEGVAFVRTVAPLAETQDDEFPTANEGQAGVFIDRSLP</sequence>